<feature type="transmembrane region" description="Helical" evidence="1">
    <location>
        <begin position="20"/>
        <end position="45"/>
    </location>
</feature>
<dbReference type="RefSeq" id="WP_084234756.1">
    <property type="nucleotide sequence ID" value="NZ_FWXW01000005.1"/>
</dbReference>
<dbReference type="EMBL" id="FWXW01000005">
    <property type="protein sequence ID" value="SMC68937.1"/>
    <property type="molecule type" value="Genomic_DNA"/>
</dbReference>
<keyword evidence="1" id="KW-0472">Membrane</keyword>
<feature type="transmembrane region" description="Helical" evidence="1">
    <location>
        <begin position="51"/>
        <end position="69"/>
    </location>
</feature>
<accession>A0A1W2B7J0</accession>
<reference evidence="2 3" key="1">
    <citation type="submission" date="2017-04" db="EMBL/GenBank/DDBJ databases">
        <authorList>
            <person name="Afonso C.L."/>
            <person name="Miller P.J."/>
            <person name="Scott M.A."/>
            <person name="Spackman E."/>
            <person name="Goraichik I."/>
            <person name="Dimitrov K.M."/>
            <person name="Suarez D.L."/>
            <person name="Swayne D.E."/>
        </authorList>
    </citation>
    <scope>NUCLEOTIDE SEQUENCE [LARGE SCALE GENOMIC DNA]</scope>
    <source>
        <strain evidence="2 3">DSM 12816</strain>
    </source>
</reference>
<keyword evidence="3" id="KW-1185">Reference proteome</keyword>
<feature type="transmembrane region" description="Helical" evidence="1">
    <location>
        <begin position="224"/>
        <end position="246"/>
    </location>
</feature>
<keyword evidence="1" id="KW-1133">Transmembrane helix</keyword>
<dbReference type="STRING" id="1122930.SAMN02745168_2079"/>
<gene>
    <name evidence="2" type="ORF">SAMN02745168_2079</name>
</gene>
<evidence type="ECO:0000256" key="1">
    <source>
        <dbReference type="SAM" id="Phobius"/>
    </source>
</evidence>
<feature type="transmembrane region" description="Helical" evidence="1">
    <location>
        <begin position="147"/>
        <end position="171"/>
    </location>
</feature>
<proteinExistence type="predicted"/>
<evidence type="ECO:0000313" key="2">
    <source>
        <dbReference type="EMBL" id="SMC68937.1"/>
    </source>
</evidence>
<name>A0A1W2B7J0_9FIRM</name>
<evidence type="ECO:0000313" key="3">
    <source>
        <dbReference type="Proteomes" id="UP000192790"/>
    </source>
</evidence>
<protein>
    <recommendedName>
        <fullName evidence="4">ABC-2 type transport system permease protein</fullName>
    </recommendedName>
</protein>
<keyword evidence="1" id="KW-0812">Transmembrane</keyword>
<evidence type="ECO:0008006" key="4">
    <source>
        <dbReference type="Google" id="ProtNLM"/>
    </source>
</evidence>
<feature type="transmembrane region" description="Helical" evidence="1">
    <location>
        <begin position="183"/>
        <end position="204"/>
    </location>
</feature>
<dbReference type="OrthoDB" id="9816138at2"/>
<feature type="transmembrane region" description="Helical" evidence="1">
    <location>
        <begin position="90"/>
        <end position="118"/>
    </location>
</feature>
<dbReference type="AlphaFoldDB" id="A0A1W2B7J0"/>
<organism evidence="2 3">
    <name type="scientific">Papillibacter cinnamivorans DSM 12816</name>
    <dbReference type="NCBI Taxonomy" id="1122930"/>
    <lineage>
        <taxon>Bacteria</taxon>
        <taxon>Bacillati</taxon>
        <taxon>Bacillota</taxon>
        <taxon>Clostridia</taxon>
        <taxon>Eubacteriales</taxon>
        <taxon>Oscillospiraceae</taxon>
        <taxon>Papillibacter</taxon>
    </lineage>
</organism>
<dbReference type="Proteomes" id="UP000192790">
    <property type="component" value="Unassembled WGS sequence"/>
</dbReference>
<sequence>MLGKLIKYDFMATARTFLPLYGALIALSAVNRVLFALGLAVPSIVGTTVSSILIAAICVVTLVLTIQRFSRNLLGREGYLMFTLPVSVDWLIVSKAIVSAVWFIAGGAVMALSILVMAAREFDFQQFLAGLSEVFQVLADLGPHGGLFITEGVIFGILAILSGVLLIYACISLSMLAGRHRGLLSFGWFVGFTIVGQILMAWLISGARSANFIAWLDAMKGATAAHVFMLIFIAANLLICAVFYFITRFMLSRKLNLE</sequence>